<dbReference type="InterPro" id="IPR006059">
    <property type="entry name" value="SBP"/>
</dbReference>
<comment type="subcellular location">
    <subcellularLocation>
        <location evidence="1">Periplasm</location>
    </subcellularLocation>
</comment>
<evidence type="ECO:0000313" key="3">
    <source>
        <dbReference type="EMBL" id="TCZ64973.1"/>
    </source>
</evidence>
<evidence type="ECO:0000313" key="4">
    <source>
        <dbReference type="Proteomes" id="UP000295023"/>
    </source>
</evidence>
<evidence type="ECO:0000256" key="2">
    <source>
        <dbReference type="ARBA" id="ARBA00008520"/>
    </source>
</evidence>
<dbReference type="AlphaFoldDB" id="A0A4R4DTL7"/>
<comment type="similarity">
    <text evidence="2">Belongs to the bacterial solute-binding protein 1 family.</text>
</comment>
<dbReference type="InterPro" id="IPR006311">
    <property type="entry name" value="TAT_signal"/>
</dbReference>
<accession>A0A4R4DTL7</accession>
<reference evidence="3 4" key="1">
    <citation type="submission" date="2019-03" db="EMBL/GenBank/DDBJ databases">
        <title>Paracraurococcus aquatilis NE82 genome sequence.</title>
        <authorList>
            <person name="Zhao Y."/>
            <person name="Du Z."/>
        </authorList>
    </citation>
    <scope>NUCLEOTIDE SEQUENCE [LARGE SCALE GENOMIC DNA]</scope>
    <source>
        <strain evidence="3 4">NE82</strain>
    </source>
</reference>
<keyword evidence="4" id="KW-1185">Reference proteome</keyword>
<dbReference type="PANTHER" id="PTHR43649">
    <property type="entry name" value="ARABINOSE-BINDING PROTEIN-RELATED"/>
    <property type="match status" value="1"/>
</dbReference>
<dbReference type="InterPro" id="IPR050490">
    <property type="entry name" value="Bact_solute-bd_prot1"/>
</dbReference>
<dbReference type="Proteomes" id="UP000295023">
    <property type="component" value="Unassembled WGS sequence"/>
</dbReference>
<sequence length="444" mass="48549">MTDNTGGTGMIKANRRQVLGAGLAAGALSALPAPALRAQGKPEKLVYIGDNQGGWKRALVEEVAPAFERETGIKVEFTLLPTDPWRARLKAELGARSSAVDIAQWSVQMAGWMAPHVLDHEEVREKIKARDPAFDWDDFLGGSKRAASYDGKLCGIPYRITTGILHYQKPLLEQAGVTRAPGTFAEFLNAALAVNAPPDRYAVGIMGKQGSGSYTSFASWLYSAGGQLCDFKTGEVFVNQPKAVEALQFYADLMTKHKVVPPEATTWEYDEIIGGGQRDRYAMAQTFAPYGTLINDPANSKTAGRWAWDVVPGHTDREQSRTWIDGHFLAVPRYTRNADWAIEFIRMACSKQWLRRSAERANAPPRGSVLRDPDLTAKLGWPPVAAQAIETGIPTPAHPAWDTLEIRLRTAISAALLGQTGAKEALDEVAADWRRGLRRAGIGR</sequence>
<dbReference type="GO" id="GO:0042597">
    <property type="term" value="C:periplasmic space"/>
    <property type="evidence" value="ECO:0007669"/>
    <property type="project" value="UniProtKB-SubCell"/>
</dbReference>
<dbReference type="PANTHER" id="PTHR43649:SF12">
    <property type="entry name" value="DIACETYLCHITOBIOSE BINDING PROTEIN DASA"/>
    <property type="match status" value="1"/>
</dbReference>
<name>A0A4R4DTL7_9PROT</name>
<dbReference type="Gene3D" id="3.40.190.10">
    <property type="entry name" value="Periplasmic binding protein-like II"/>
    <property type="match status" value="2"/>
</dbReference>
<gene>
    <name evidence="3" type="ORF">EXY23_06280</name>
</gene>
<proteinExistence type="inferred from homology"/>
<evidence type="ECO:0000256" key="1">
    <source>
        <dbReference type="ARBA" id="ARBA00004418"/>
    </source>
</evidence>
<dbReference type="Pfam" id="PF01547">
    <property type="entry name" value="SBP_bac_1"/>
    <property type="match status" value="1"/>
</dbReference>
<dbReference type="OrthoDB" id="9804061at2"/>
<comment type="caution">
    <text evidence="3">The sequence shown here is derived from an EMBL/GenBank/DDBJ whole genome shotgun (WGS) entry which is preliminary data.</text>
</comment>
<dbReference type="PROSITE" id="PS51318">
    <property type="entry name" value="TAT"/>
    <property type="match status" value="1"/>
</dbReference>
<organism evidence="3 4">
    <name type="scientific">Roseicella aquatilis</name>
    <dbReference type="NCBI Taxonomy" id="2527868"/>
    <lineage>
        <taxon>Bacteria</taxon>
        <taxon>Pseudomonadati</taxon>
        <taxon>Pseudomonadota</taxon>
        <taxon>Alphaproteobacteria</taxon>
        <taxon>Acetobacterales</taxon>
        <taxon>Roseomonadaceae</taxon>
        <taxon>Roseicella</taxon>
    </lineage>
</organism>
<dbReference type="SUPFAM" id="SSF53850">
    <property type="entry name" value="Periplasmic binding protein-like II"/>
    <property type="match status" value="1"/>
</dbReference>
<dbReference type="EMBL" id="SKBM01000004">
    <property type="protein sequence ID" value="TCZ64973.1"/>
    <property type="molecule type" value="Genomic_DNA"/>
</dbReference>
<protein>
    <submittedName>
        <fullName evidence="3">Extracellular solute-binding protein</fullName>
    </submittedName>
</protein>